<dbReference type="AlphaFoldDB" id="A0A2R3QTZ3"/>
<reference evidence="2 3" key="1">
    <citation type="submission" date="2018-03" db="EMBL/GenBank/DDBJ databases">
        <title>Complete genome sequence and methylome analysis of Pseudomonas mendocina NEB 698.</title>
        <authorList>
            <person name="Morgan R.D."/>
        </authorList>
    </citation>
    <scope>NUCLEOTIDE SEQUENCE [LARGE SCALE GENOMIC DNA]</scope>
    <source>
        <strain evidence="2 3">NEB698</strain>
    </source>
</reference>
<keyword evidence="1" id="KW-0472">Membrane</keyword>
<feature type="transmembrane region" description="Helical" evidence="1">
    <location>
        <begin position="40"/>
        <end position="57"/>
    </location>
</feature>
<accession>A0A2R3QTZ3</accession>
<gene>
    <name evidence="2" type="ORF">C7A17_21095</name>
</gene>
<dbReference type="Proteomes" id="UP000238327">
    <property type="component" value="Chromosome"/>
</dbReference>
<name>A0A2R3QTZ3_ECTME</name>
<evidence type="ECO:0000313" key="3">
    <source>
        <dbReference type="Proteomes" id="UP000238327"/>
    </source>
</evidence>
<protein>
    <submittedName>
        <fullName evidence="2">Uncharacterized protein</fullName>
    </submittedName>
</protein>
<evidence type="ECO:0000256" key="1">
    <source>
        <dbReference type="SAM" id="Phobius"/>
    </source>
</evidence>
<dbReference type="RefSeq" id="WP_106740109.1">
    <property type="nucleotide sequence ID" value="NZ_CP027657.1"/>
</dbReference>
<sequence length="89" mass="9635">MDTSEDKNYVLIFFNSILVLLLVALIICAVAFWFSSYERSFAIANTGASVGILLAALSARSAKSFTDRSLVIIGLFCSVGFQVWSMATA</sequence>
<keyword evidence="1" id="KW-0812">Transmembrane</keyword>
<feature type="transmembrane region" description="Helical" evidence="1">
    <location>
        <begin position="12"/>
        <end position="34"/>
    </location>
</feature>
<feature type="transmembrane region" description="Helical" evidence="1">
    <location>
        <begin position="69"/>
        <end position="87"/>
    </location>
</feature>
<dbReference type="EMBL" id="CP027657">
    <property type="protein sequence ID" value="AVO55152.1"/>
    <property type="molecule type" value="Genomic_DNA"/>
</dbReference>
<evidence type="ECO:0000313" key="2">
    <source>
        <dbReference type="EMBL" id="AVO55152.1"/>
    </source>
</evidence>
<organism evidence="2 3">
    <name type="scientific">Ectopseudomonas mendocina</name>
    <name type="common">Pseudomonas mendocina</name>
    <dbReference type="NCBI Taxonomy" id="300"/>
    <lineage>
        <taxon>Bacteria</taxon>
        <taxon>Pseudomonadati</taxon>
        <taxon>Pseudomonadota</taxon>
        <taxon>Gammaproteobacteria</taxon>
        <taxon>Pseudomonadales</taxon>
        <taxon>Pseudomonadaceae</taxon>
        <taxon>Ectopseudomonas</taxon>
    </lineage>
</organism>
<keyword evidence="1" id="KW-1133">Transmembrane helix</keyword>
<proteinExistence type="predicted"/>